<gene>
    <name evidence="1" type="ORF">PV07_09892</name>
</gene>
<dbReference type="AlphaFoldDB" id="A0A0D2AH18"/>
<dbReference type="EMBL" id="KN847045">
    <property type="protein sequence ID" value="KIW24162.1"/>
    <property type="molecule type" value="Genomic_DNA"/>
</dbReference>
<proteinExistence type="predicted"/>
<dbReference type="InterPro" id="IPR023391">
    <property type="entry name" value="Prot_translocase_SecE_dom_sf"/>
</dbReference>
<accession>A0A0D2AH18</accession>
<dbReference type="OrthoDB" id="2401875at2759"/>
<keyword evidence="2" id="KW-1185">Reference proteome</keyword>
<dbReference type="HOGENOM" id="CLU_2333459_0_0_1"/>
<protein>
    <submittedName>
        <fullName evidence="1">Uncharacterized protein</fullName>
    </submittedName>
</protein>
<evidence type="ECO:0000313" key="2">
    <source>
        <dbReference type="Proteomes" id="UP000054466"/>
    </source>
</evidence>
<reference evidence="1 2" key="1">
    <citation type="submission" date="2015-01" db="EMBL/GenBank/DDBJ databases">
        <title>The Genome Sequence of Cladophialophora immunda CBS83496.</title>
        <authorList>
            <consortium name="The Broad Institute Genomics Platform"/>
            <person name="Cuomo C."/>
            <person name="de Hoog S."/>
            <person name="Gorbushina A."/>
            <person name="Stielow B."/>
            <person name="Teixiera M."/>
            <person name="Abouelleil A."/>
            <person name="Chapman S.B."/>
            <person name="Priest M."/>
            <person name="Young S.K."/>
            <person name="Wortman J."/>
            <person name="Nusbaum C."/>
            <person name="Birren B."/>
        </authorList>
    </citation>
    <scope>NUCLEOTIDE SEQUENCE [LARGE SCALE GENOMIC DNA]</scope>
    <source>
        <strain evidence="1 2">CBS 83496</strain>
    </source>
</reference>
<organism evidence="1 2">
    <name type="scientific">Cladophialophora immunda</name>
    <dbReference type="NCBI Taxonomy" id="569365"/>
    <lineage>
        <taxon>Eukaryota</taxon>
        <taxon>Fungi</taxon>
        <taxon>Dikarya</taxon>
        <taxon>Ascomycota</taxon>
        <taxon>Pezizomycotina</taxon>
        <taxon>Eurotiomycetes</taxon>
        <taxon>Chaetothyriomycetidae</taxon>
        <taxon>Chaetothyriales</taxon>
        <taxon>Herpotrichiellaceae</taxon>
        <taxon>Cladophialophora</taxon>
    </lineage>
</organism>
<name>A0A0D2AH18_9EURO</name>
<dbReference type="Proteomes" id="UP000054466">
    <property type="component" value="Unassembled WGS sequence"/>
</dbReference>
<evidence type="ECO:0000313" key="1">
    <source>
        <dbReference type="EMBL" id="KIW24162.1"/>
    </source>
</evidence>
<dbReference type="RefSeq" id="XP_016244378.1">
    <property type="nucleotide sequence ID" value="XM_016397187.1"/>
</dbReference>
<dbReference type="VEuPathDB" id="FungiDB:PV07_09892"/>
<dbReference type="GeneID" id="27349086"/>
<dbReference type="STRING" id="569365.A0A0D2AH18"/>
<sequence length="98" mass="10932">MSEILQEIADVPKEFFKDGTQFINRCTKRTFSSPAPDRNALLQLSPPTEQQQQYQQGQTQSRAQDLAAVNLPFDSSAAHHRPFGIGHIPSSLFKTADC</sequence>
<dbReference type="Gene3D" id="1.20.5.820">
    <property type="entry name" value="Preprotein translocase SecE subunit"/>
    <property type="match status" value="1"/>
</dbReference>